<accession>A0A6J5ZN54</accession>
<dbReference type="PANTHER" id="PTHR43175:SF3">
    <property type="entry name" value="CARBON DISULFIDE HYDROLASE"/>
    <property type="match status" value="1"/>
</dbReference>
<gene>
    <name evidence="5" type="ORF">UFOPK3547_00718</name>
</gene>
<organism evidence="5">
    <name type="scientific">freshwater metagenome</name>
    <dbReference type="NCBI Taxonomy" id="449393"/>
    <lineage>
        <taxon>unclassified sequences</taxon>
        <taxon>metagenomes</taxon>
        <taxon>ecological metagenomes</taxon>
    </lineage>
</organism>
<keyword evidence="4" id="KW-0862">Zinc</keyword>
<dbReference type="GO" id="GO:0004089">
    <property type="term" value="F:carbonate dehydratase activity"/>
    <property type="evidence" value="ECO:0007669"/>
    <property type="project" value="InterPro"/>
</dbReference>
<evidence type="ECO:0000313" key="5">
    <source>
        <dbReference type="EMBL" id="CAB4342632.1"/>
    </source>
</evidence>
<evidence type="ECO:0000256" key="4">
    <source>
        <dbReference type="ARBA" id="ARBA00022833"/>
    </source>
</evidence>
<name>A0A6J5ZN54_9ZZZZ</name>
<dbReference type="SMART" id="SM00947">
    <property type="entry name" value="Pro_CA"/>
    <property type="match status" value="1"/>
</dbReference>
<protein>
    <submittedName>
        <fullName evidence="5">Unannotated protein</fullName>
    </submittedName>
</protein>
<evidence type="ECO:0000256" key="1">
    <source>
        <dbReference type="ARBA" id="ARBA00001947"/>
    </source>
</evidence>
<dbReference type="SUPFAM" id="SSF53056">
    <property type="entry name" value="beta-carbonic anhydrase, cab"/>
    <property type="match status" value="1"/>
</dbReference>
<dbReference type="Pfam" id="PF00484">
    <property type="entry name" value="Pro_CA"/>
    <property type="match status" value="1"/>
</dbReference>
<dbReference type="Gene3D" id="3.40.1050.10">
    <property type="entry name" value="Carbonic anhydrase"/>
    <property type="match status" value="1"/>
</dbReference>
<proteinExistence type="inferred from homology"/>
<dbReference type="PANTHER" id="PTHR43175">
    <property type="entry name" value="CARBONIC ANHYDRASE"/>
    <property type="match status" value="1"/>
</dbReference>
<dbReference type="AlphaFoldDB" id="A0A6J5ZN54"/>
<keyword evidence="3" id="KW-0479">Metal-binding</keyword>
<dbReference type="InterPro" id="IPR036874">
    <property type="entry name" value="Carbonic_anhydrase_sf"/>
</dbReference>
<comment type="similarity">
    <text evidence="2">Belongs to the beta-class carbonic anhydrase family.</text>
</comment>
<reference evidence="5" key="1">
    <citation type="submission" date="2020-05" db="EMBL/GenBank/DDBJ databases">
        <authorList>
            <person name="Chiriac C."/>
            <person name="Salcher M."/>
            <person name="Ghai R."/>
            <person name="Kavagutti S V."/>
        </authorList>
    </citation>
    <scope>NUCLEOTIDE SEQUENCE</scope>
</reference>
<comment type="cofactor">
    <cofactor evidence="1">
        <name>Zn(2+)</name>
        <dbReference type="ChEBI" id="CHEBI:29105"/>
    </cofactor>
</comment>
<dbReference type="InterPro" id="IPR001765">
    <property type="entry name" value="Carbonic_anhydrase"/>
</dbReference>
<dbReference type="GO" id="GO:0008270">
    <property type="term" value="F:zinc ion binding"/>
    <property type="evidence" value="ECO:0007669"/>
    <property type="project" value="InterPro"/>
</dbReference>
<dbReference type="EMBL" id="CAESAN010000049">
    <property type="protein sequence ID" value="CAB4342632.1"/>
    <property type="molecule type" value="Genomic_DNA"/>
</dbReference>
<evidence type="ECO:0000256" key="3">
    <source>
        <dbReference type="ARBA" id="ARBA00022723"/>
    </source>
</evidence>
<sequence>MIEPGKPRDTAPSDLDAPPKLKLAILTCMDARINLWDLFHLGLGDAHVIRNAGAIATPDVIRSLAASQRLLETEEIVVIQHTDCGIHRIAPTEFAKQVGEEIGEVPDWTVPATADPHTTLALTLKLLRAAPELKHRDKISGWVLDVQSGELSAEGS</sequence>
<dbReference type="CDD" id="cd03379">
    <property type="entry name" value="beta_CA_cladeD"/>
    <property type="match status" value="1"/>
</dbReference>
<evidence type="ECO:0000256" key="2">
    <source>
        <dbReference type="ARBA" id="ARBA00006217"/>
    </source>
</evidence>